<evidence type="ECO:0000256" key="1">
    <source>
        <dbReference type="SAM" id="MobiDB-lite"/>
    </source>
</evidence>
<reference evidence="2 3" key="1">
    <citation type="journal article" date="2019" name="Mol. Ecol. Resour.">
        <title>Chromosome-level genome assembly of Triplophysa tibetana, a fish adapted to the harsh high-altitude environment of the Tibetan Plateau.</title>
        <authorList>
            <person name="Yang X."/>
            <person name="Liu H."/>
            <person name="Ma Z."/>
            <person name="Zou Y."/>
            <person name="Zou M."/>
            <person name="Mao Y."/>
            <person name="Li X."/>
            <person name="Wang H."/>
            <person name="Chen T."/>
            <person name="Wang W."/>
            <person name="Yang R."/>
        </authorList>
    </citation>
    <scope>NUCLEOTIDE SEQUENCE [LARGE SCALE GENOMIC DNA]</scope>
    <source>
        <strain evidence="2">TTIB1903HZAU</strain>
        <tissue evidence="2">Muscle</tissue>
    </source>
</reference>
<proteinExistence type="predicted"/>
<dbReference type="EMBL" id="SOYY01000012">
    <property type="protein sequence ID" value="KAA0713623.1"/>
    <property type="molecule type" value="Genomic_DNA"/>
</dbReference>
<evidence type="ECO:0000313" key="3">
    <source>
        <dbReference type="Proteomes" id="UP000324632"/>
    </source>
</evidence>
<comment type="caution">
    <text evidence="2">The sequence shown here is derived from an EMBL/GenBank/DDBJ whole genome shotgun (WGS) entry which is preliminary data.</text>
</comment>
<sequence>MWGDQGLSVIQGPPHPAVRLADSFCVHNLTSVLWLLVTKHVWGWERGVLPVLECIVSAEPPPPRSPSGRRLAREKGRPSRDVELWVTPEQRKALEVDGGCGCTLVLLPEEVSSRKNTNGREVKSGCEQEVMAARDAAVDCAGEEIIQKEEGLREKEGEERLTGRPGVRDR</sequence>
<keyword evidence="3" id="KW-1185">Reference proteome</keyword>
<evidence type="ECO:0000313" key="2">
    <source>
        <dbReference type="EMBL" id="KAA0713623.1"/>
    </source>
</evidence>
<feature type="region of interest" description="Disordered" evidence="1">
    <location>
        <begin position="59"/>
        <end position="82"/>
    </location>
</feature>
<dbReference type="Proteomes" id="UP000324632">
    <property type="component" value="Chromosome 12"/>
</dbReference>
<dbReference type="AlphaFoldDB" id="A0A5A9NVJ8"/>
<protein>
    <submittedName>
        <fullName evidence="2">Uncharacterized protein</fullName>
    </submittedName>
</protein>
<accession>A0A5A9NVJ8</accession>
<organism evidence="2 3">
    <name type="scientific">Triplophysa tibetana</name>
    <dbReference type="NCBI Taxonomy" id="1572043"/>
    <lineage>
        <taxon>Eukaryota</taxon>
        <taxon>Metazoa</taxon>
        <taxon>Chordata</taxon>
        <taxon>Craniata</taxon>
        <taxon>Vertebrata</taxon>
        <taxon>Euteleostomi</taxon>
        <taxon>Actinopterygii</taxon>
        <taxon>Neopterygii</taxon>
        <taxon>Teleostei</taxon>
        <taxon>Ostariophysi</taxon>
        <taxon>Cypriniformes</taxon>
        <taxon>Nemacheilidae</taxon>
        <taxon>Triplophysa</taxon>
    </lineage>
</organism>
<name>A0A5A9NVJ8_9TELE</name>
<feature type="region of interest" description="Disordered" evidence="1">
    <location>
        <begin position="149"/>
        <end position="170"/>
    </location>
</feature>
<feature type="compositionally biased region" description="Basic and acidic residues" evidence="1">
    <location>
        <begin position="71"/>
        <end position="82"/>
    </location>
</feature>
<gene>
    <name evidence="2" type="ORF">E1301_Tti013418</name>
</gene>